<sequence length="79" mass="8973">MVDWFSDIKYFYEKNLWTKKQVYDVVGKRITPEQYKEITGEDYIENSPPSEGTSGTSDGSVGTDELNQESNIETAPVSE</sequence>
<evidence type="ECO:0000256" key="1">
    <source>
        <dbReference type="SAM" id="MobiDB-lite"/>
    </source>
</evidence>
<comment type="caution">
    <text evidence="2">The sequence shown here is derived from an EMBL/GenBank/DDBJ whole genome shotgun (WGS) entry which is preliminary data.</text>
</comment>
<gene>
    <name evidence="2" type="ORF">MOC45_22210</name>
</gene>
<name>A0A9Q4DT71_BACSC</name>
<dbReference type="AlphaFoldDB" id="A0A9Q4DT71"/>
<reference evidence="2" key="1">
    <citation type="submission" date="2022-02" db="EMBL/GenBank/DDBJ databases">
        <title>Crop Bioprotection Bacillus Genome Sequencing.</title>
        <authorList>
            <person name="Dunlap C."/>
        </authorList>
    </citation>
    <scope>NUCLEOTIDE SEQUENCE</scope>
    <source>
        <strain evidence="2">M18B4</strain>
    </source>
</reference>
<evidence type="ECO:0000313" key="3">
    <source>
        <dbReference type="Proteomes" id="UP001070352"/>
    </source>
</evidence>
<organism evidence="2 3">
    <name type="scientific">Bacillus spizizenii</name>
    <name type="common">Bacillus subtilis subsp. spizizenii</name>
    <dbReference type="NCBI Taxonomy" id="96241"/>
    <lineage>
        <taxon>Bacteria</taxon>
        <taxon>Bacillati</taxon>
        <taxon>Bacillota</taxon>
        <taxon>Bacilli</taxon>
        <taxon>Bacillales</taxon>
        <taxon>Bacillaceae</taxon>
        <taxon>Bacillus</taxon>
    </lineage>
</organism>
<protein>
    <submittedName>
        <fullName evidence="2">XkdX family protein</fullName>
    </submittedName>
</protein>
<dbReference type="EMBL" id="JALANJ010000070">
    <property type="protein sequence ID" value="MCY8123248.1"/>
    <property type="molecule type" value="Genomic_DNA"/>
</dbReference>
<feature type="region of interest" description="Disordered" evidence="1">
    <location>
        <begin position="39"/>
        <end position="79"/>
    </location>
</feature>
<dbReference type="Pfam" id="PF09693">
    <property type="entry name" value="Phage_XkdX"/>
    <property type="match status" value="1"/>
</dbReference>
<dbReference type="InterPro" id="IPR010022">
    <property type="entry name" value="XkdX"/>
</dbReference>
<accession>A0A9Q4DT71</accession>
<dbReference type="Proteomes" id="UP001070352">
    <property type="component" value="Unassembled WGS sequence"/>
</dbReference>
<feature type="compositionally biased region" description="Low complexity" evidence="1">
    <location>
        <begin position="47"/>
        <end position="65"/>
    </location>
</feature>
<proteinExistence type="predicted"/>
<evidence type="ECO:0000313" key="2">
    <source>
        <dbReference type="EMBL" id="MCY8123248.1"/>
    </source>
</evidence>